<dbReference type="RefSeq" id="WP_126020789.1">
    <property type="nucleotide sequence ID" value="NZ_CP034437.1"/>
</dbReference>
<dbReference type="AlphaFoldDB" id="A0A3Q8XAM8"/>
<organism evidence="1 2">
    <name type="scientific">Paenibacillus albus</name>
    <dbReference type="NCBI Taxonomy" id="2495582"/>
    <lineage>
        <taxon>Bacteria</taxon>
        <taxon>Bacillati</taxon>
        <taxon>Bacillota</taxon>
        <taxon>Bacilli</taxon>
        <taxon>Bacillales</taxon>
        <taxon>Paenibacillaceae</taxon>
        <taxon>Paenibacillus</taxon>
    </lineage>
</organism>
<name>A0A3Q8XAM8_9BACL</name>
<dbReference type="KEGG" id="palb:EJC50_23695"/>
<dbReference type="EMBL" id="CP034437">
    <property type="protein sequence ID" value="AZN43875.1"/>
    <property type="molecule type" value="Genomic_DNA"/>
</dbReference>
<dbReference type="Pfam" id="PF26325">
    <property type="entry name" value="YhjD"/>
    <property type="match status" value="1"/>
</dbReference>
<dbReference type="InterPro" id="IPR058600">
    <property type="entry name" value="YhjD-like"/>
</dbReference>
<evidence type="ECO:0000313" key="2">
    <source>
        <dbReference type="Proteomes" id="UP000272528"/>
    </source>
</evidence>
<accession>A0A3Q8XAM8</accession>
<dbReference type="OrthoDB" id="2910298at2"/>
<proteinExistence type="predicted"/>
<dbReference type="Proteomes" id="UP000272528">
    <property type="component" value="Chromosome"/>
</dbReference>
<reference evidence="2" key="1">
    <citation type="submission" date="2018-12" db="EMBL/GenBank/DDBJ databases">
        <title>Genome sequence of Peanibacillus sp.</title>
        <authorList>
            <person name="Subramani G."/>
            <person name="Srinivasan S."/>
            <person name="Kim M.K."/>
        </authorList>
    </citation>
    <scope>NUCLEOTIDE SEQUENCE [LARGE SCALE GENOMIC DNA]</scope>
    <source>
        <strain evidence="2">18JY67-1</strain>
    </source>
</reference>
<sequence length="121" mass="13983">MNQASPPVQIGKELELVKRYVLLGVVSQILDHDIRIVGATATKLPRLYESMMRGLQDRVLLELAAIRRQFRACSIHLYQEKRTTEGLTASYSCMGYQHHFSMPWTFVKAEAERLLRTYLTK</sequence>
<gene>
    <name evidence="1" type="ORF">EJC50_23695</name>
</gene>
<keyword evidence="2" id="KW-1185">Reference proteome</keyword>
<evidence type="ECO:0000313" key="1">
    <source>
        <dbReference type="EMBL" id="AZN43875.1"/>
    </source>
</evidence>
<protein>
    <submittedName>
        <fullName evidence="1">Uncharacterized protein</fullName>
    </submittedName>
</protein>